<comment type="caution">
    <text evidence="2">The sequence shown here is derived from an EMBL/GenBank/DDBJ whole genome shotgun (WGS) entry which is preliminary data.</text>
</comment>
<dbReference type="Proteomes" id="UP000823868">
    <property type="component" value="Unassembled WGS sequence"/>
</dbReference>
<evidence type="ECO:0008006" key="4">
    <source>
        <dbReference type="Google" id="ProtNLM"/>
    </source>
</evidence>
<name>A0A9D1Y9F4_9FIRM</name>
<dbReference type="PROSITE" id="PS51257">
    <property type="entry name" value="PROKAR_LIPOPROTEIN"/>
    <property type="match status" value="1"/>
</dbReference>
<dbReference type="AlphaFoldDB" id="A0A9D1Y9F4"/>
<sequence length="278" mass="29963">MRARLTGLLLLLTLTACTPAPAGPTPTVEPSPVLTDNPAAAPTAAEAAWWEGITLEELPETVTPEEEVAAGSNTLYLLSQIPEAEIFLYGYGNDSFTGVLLRRGEELTHLDQPYLAYENPAAPELWWEDFDGDGACELAVQYLLVNTASRHLVQFHLYSPREAEWQDRTLDLTAQAQTLLDQLTCTFDTDSGMVQVSSGALSASTYLEEPIPITGAPLTAGESIYFRQEEGDIIAVLPLGLALPGQSPLLFAHALCTVAVSGDTLTLELKNLEALYGV</sequence>
<gene>
    <name evidence="2" type="ORF">H9841_09620</name>
</gene>
<evidence type="ECO:0000313" key="2">
    <source>
        <dbReference type="EMBL" id="HIY22139.1"/>
    </source>
</evidence>
<reference evidence="2" key="2">
    <citation type="submission" date="2021-04" db="EMBL/GenBank/DDBJ databases">
        <authorList>
            <person name="Gilroy R."/>
        </authorList>
    </citation>
    <scope>NUCLEOTIDE SEQUENCE</scope>
    <source>
        <strain evidence="2">ChiBcec16_6824</strain>
    </source>
</reference>
<organism evidence="2 3">
    <name type="scientific">Candidatus Flavonifractor merdigallinarum</name>
    <dbReference type="NCBI Taxonomy" id="2838589"/>
    <lineage>
        <taxon>Bacteria</taxon>
        <taxon>Bacillati</taxon>
        <taxon>Bacillota</taxon>
        <taxon>Clostridia</taxon>
        <taxon>Eubacteriales</taxon>
        <taxon>Oscillospiraceae</taxon>
        <taxon>Flavonifractor</taxon>
    </lineage>
</organism>
<protein>
    <recommendedName>
        <fullName evidence="4">VCBS repeat-containing protein</fullName>
    </recommendedName>
</protein>
<feature type="chain" id="PRO_5039030472" description="VCBS repeat-containing protein" evidence="1">
    <location>
        <begin position="23"/>
        <end position="278"/>
    </location>
</feature>
<accession>A0A9D1Y9F4</accession>
<evidence type="ECO:0000313" key="3">
    <source>
        <dbReference type="Proteomes" id="UP000823868"/>
    </source>
</evidence>
<reference evidence="2" key="1">
    <citation type="journal article" date="2021" name="PeerJ">
        <title>Extensive microbial diversity within the chicken gut microbiome revealed by metagenomics and culture.</title>
        <authorList>
            <person name="Gilroy R."/>
            <person name="Ravi A."/>
            <person name="Getino M."/>
            <person name="Pursley I."/>
            <person name="Horton D.L."/>
            <person name="Alikhan N.F."/>
            <person name="Baker D."/>
            <person name="Gharbi K."/>
            <person name="Hall N."/>
            <person name="Watson M."/>
            <person name="Adriaenssens E.M."/>
            <person name="Foster-Nyarko E."/>
            <person name="Jarju S."/>
            <person name="Secka A."/>
            <person name="Antonio M."/>
            <person name="Oren A."/>
            <person name="Chaudhuri R.R."/>
            <person name="La Ragione R."/>
            <person name="Hildebrand F."/>
            <person name="Pallen M.J."/>
        </authorList>
    </citation>
    <scope>NUCLEOTIDE SEQUENCE</scope>
    <source>
        <strain evidence="2">ChiBcec16_6824</strain>
    </source>
</reference>
<dbReference type="EMBL" id="DXDX01000175">
    <property type="protein sequence ID" value="HIY22139.1"/>
    <property type="molecule type" value="Genomic_DNA"/>
</dbReference>
<keyword evidence="1" id="KW-0732">Signal</keyword>
<evidence type="ECO:0000256" key="1">
    <source>
        <dbReference type="SAM" id="SignalP"/>
    </source>
</evidence>
<proteinExistence type="predicted"/>
<feature type="signal peptide" evidence="1">
    <location>
        <begin position="1"/>
        <end position="22"/>
    </location>
</feature>